<organism evidence="2 3">
    <name type="scientific">Aldrovandia affinis</name>
    <dbReference type="NCBI Taxonomy" id="143900"/>
    <lineage>
        <taxon>Eukaryota</taxon>
        <taxon>Metazoa</taxon>
        <taxon>Chordata</taxon>
        <taxon>Craniata</taxon>
        <taxon>Vertebrata</taxon>
        <taxon>Euteleostomi</taxon>
        <taxon>Actinopterygii</taxon>
        <taxon>Neopterygii</taxon>
        <taxon>Teleostei</taxon>
        <taxon>Notacanthiformes</taxon>
        <taxon>Halosauridae</taxon>
        <taxon>Aldrovandia</taxon>
    </lineage>
</organism>
<feature type="signal peptide" evidence="1">
    <location>
        <begin position="1"/>
        <end position="20"/>
    </location>
</feature>
<feature type="chain" id="PRO_5042007168" evidence="1">
    <location>
        <begin position="21"/>
        <end position="162"/>
    </location>
</feature>
<sequence length="162" mass="18848">MELNVLRLVLLIIVLALAQSHPKHLKPIIESFYNEANKSLALYIKHTSSSLLDHTGAYNVGCIHEPQENLNITLFQEKLSMFHCYMKVAVEFDLDDLSEELRKTFQHMVHLMKEMRVTPTCPAGTCALDFDFEDDDYQQLSFVRSLLVLYTKWMAEIRKKLQ</sequence>
<reference evidence="2" key="1">
    <citation type="journal article" date="2023" name="Science">
        <title>Genome structures resolve the early diversification of teleost fishes.</title>
        <authorList>
            <person name="Parey E."/>
            <person name="Louis A."/>
            <person name="Montfort J."/>
            <person name="Bouchez O."/>
            <person name="Roques C."/>
            <person name="Iampietro C."/>
            <person name="Lluch J."/>
            <person name="Castinel A."/>
            <person name="Donnadieu C."/>
            <person name="Desvignes T."/>
            <person name="Floi Bucao C."/>
            <person name="Jouanno E."/>
            <person name="Wen M."/>
            <person name="Mejri S."/>
            <person name="Dirks R."/>
            <person name="Jansen H."/>
            <person name="Henkel C."/>
            <person name="Chen W.J."/>
            <person name="Zahm M."/>
            <person name="Cabau C."/>
            <person name="Klopp C."/>
            <person name="Thompson A.W."/>
            <person name="Robinson-Rechavi M."/>
            <person name="Braasch I."/>
            <person name="Lecointre G."/>
            <person name="Bobe J."/>
            <person name="Postlethwait J.H."/>
            <person name="Berthelot C."/>
            <person name="Roest Crollius H."/>
            <person name="Guiguen Y."/>
        </authorList>
    </citation>
    <scope>NUCLEOTIDE SEQUENCE</scope>
    <source>
        <strain evidence="2">NC1722</strain>
    </source>
</reference>
<accession>A0AAD7T736</accession>
<dbReference type="EMBL" id="JAINUG010000009">
    <property type="protein sequence ID" value="KAJ8415540.1"/>
    <property type="molecule type" value="Genomic_DNA"/>
</dbReference>
<name>A0AAD7T736_9TELE</name>
<gene>
    <name evidence="2" type="ORF">AAFF_G00425200</name>
</gene>
<protein>
    <submittedName>
        <fullName evidence="2">Uncharacterized protein</fullName>
    </submittedName>
</protein>
<proteinExistence type="predicted"/>
<dbReference type="Proteomes" id="UP001221898">
    <property type="component" value="Unassembled WGS sequence"/>
</dbReference>
<dbReference type="AlphaFoldDB" id="A0AAD7T736"/>
<evidence type="ECO:0000256" key="1">
    <source>
        <dbReference type="SAM" id="SignalP"/>
    </source>
</evidence>
<evidence type="ECO:0000313" key="2">
    <source>
        <dbReference type="EMBL" id="KAJ8415540.1"/>
    </source>
</evidence>
<comment type="caution">
    <text evidence="2">The sequence shown here is derived from an EMBL/GenBank/DDBJ whole genome shotgun (WGS) entry which is preliminary data.</text>
</comment>
<keyword evidence="3" id="KW-1185">Reference proteome</keyword>
<keyword evidence="1" id="KW-0732">Signal</keyword>
<evidence type="ECO:0000313" key="3">
    <source>
        <dbReference type="Proteomes" id="UP001221898"/>
    </source>
</evidence>